<dbReference type="CDD" id="cd02674">
    <property type="entry name" value="Peptidase_C19R"/>
    <property type="match status" value="1"/>
</dbReference>
<organism evidence="6 7">
    <name type="scientific">Sipha flava</name>
    <name type="common">yellow sugarcane aphid</name>
    <dbReference type="NCBI Taxonomy" id="143950"/>
    <lineage>
        <taxon>Eukaryota</taxon>
        <taxon>Metazoa</taxon>
        <taxon>Ecdysozoa</taxon>
        <taxon>Arthropoda</taxon>
        <taxon>Hexapoda</taxon>
        <taxon>Insecta</taxon>
        <taxon>Pterygota</taxon>
        <taxon>Neoptera</taxon>
        <taxon>Paraneoptera</taxon>
        <taxon>Hemiptera</taxon>
        <taxon>Sternorrhyncha</taxon>
        <taxon>Aphidomorpha</taxon>
        <taxon>Aphidoidea</taxon>
        <taxon>Aphididae</taxon>
        <taxon>Sipha</taxon>
    </lineage>
</organism>
<name>A0A8B8G8P5_9HEMI</name>
<dbReference type="PROSITE" id="PS00972">
    <property type="entry name" value="USP_1"/>
    <property type="match status" value="1"/>
</dbReference>
<dbReference type="InterPro" id="IPR018200">
    <property type="entry name" value="USP_CS"/>
</dbReference>
<dbReference type="SUPFAM" id="SSF140856">
    <property type="entry name" value="USP8 N-terminal domain-like"/>
    <property type="match status" value="1"/>
</dbReference>
<feature type="region of interest" description="Disordered" evidence="4">
    <location>
        <begin position="109"/>
        <end position="129"/>
    </location>
</feature>
<dbReference type="InterPro" id="IPR028889">
    <property type="entry name" value="USP"/>
</dbReference>
<dbReference type="GO" id="GO:0004843">
    <property type="term" value="F:cysteine-type deubiquitinase activity"/>
    <property type="evidence" value="ECO:0007669"/>
    <property type="project" value="UniProtKB-UniRule"/>
</dbReference>
<dbReference type="Pfam" id="PF08969">
    <property type="entry name" value="USP8_dimer"/>
    <property type="match status" value="1"/>
</dbReference>
<gene>
    <name evidence="7" type="primary">LOC112689643</name>
</gene>
<evidence type="ECO:0000313" key="7">
    <source>
        <dbReference type="RefSeq" id="XP_025419233.1"/>
    </source>
</evidence>
<sequence>MRNKKDLHLATCMEELQIKTKVPDKLKNLKLHVLNQKAKIIFDAAMEANNENDEETVYIYLMKYCEIVQIMKNNFIDDTDYIVKMNSSSLRKSMQMLSHVKMSLENRYKEKREQEDNNPKIYSKQNGSHSNEKKKLFEFESTITNENLLFLLNNTNREKICLLDTRPADIFHKFKIIACDVINIPKENLVPGLTAEMLTKTIKEPFREKWMMRHKYDYIVILDQGTEDIEDDPKLINLRNALLKWDITRNNSKKVKFLKGGYEDFNHVCPWETTQHQTIKSNMDVEPLSVTELDPEPEYEEPENKQVQYPSLDGLHNMTKYRLKPTVNNDLPDNKSKLNHINNYSSEEELDTQELAQIEPPMFDRSTKPHDKINQFTKPEIIKPLYKINDELDDENNELPYHIEEVENRRLSLENNILEDNDSYTPEYINQTRNSHSIPLIDRSTKPLDDLLIVSRTEITSGDGLRGLLNLGNTCYMNSILQCLSSTEDLVKYFINIYSKSINYKSITKGLVAKEFSNVIKNLWLQSDRSFQCQKFKDTIGDFKEMFKHYDQQDSHEFLTILLDWLHDDLNQPEDNRIILGASKETGEEDWGHWTKANNSIIQQLFYGQQKSTVSCDTCSEKSVTFEPFSSLSLPLPSEGKKCTLSDCLQLYLNGESICGWHCPKCKRTRDATKKLDIMRLPPYLIIHLKRFSSNGYKKNSDVEFPKTDLDMSNFINGIEHRNRKYYLYGVSNHSGSLDGGHYTANCLKKSKNKWYKFDDVRVYGIDPSMICSSEAYILFYCRKH</sequence>
<dbReference type="PANTHER" id="PTHR21646">
    <property type="entry name" value="UBIQUITIN CARBOXYL-TERMINAL HYDROLASE"/>
    <property type="match status" value="1"/>
</dbReference>
<evidence type="ECO:0000256" key="3">
    <source>
        <dbReference type="RuleBase" id="RU366025"/>
    </source>
</evidence>
<dbReference type="GO" id="GO:0006508">
    <property type="term" value="P:proteolysis"/>
    <property type="evidence" value="ECO:0007669"/>
    <property type="project" value="UniProtKB-KW"/>
</dbReference>
<dbReference type="Gene3D" id="3.90.70.10">
    <property type="entry name" value="Cysteine proteinases"/>
    <property type="match status" value="1"/>
</dbReference>
<protein>
    <recommendedName>
        <fullName evidence="3">Ubiquitin carboxyl-terminal hydrolase</fullName>
        <ecNumber evidence="3">3.4.19.12</ecNumber>
    </recommendedName>
</protein>
<dbReference type="InterPro" id="IPR038765">
    <property type="entry name" value="Papain-like_cys_pep_sf"/>
</dbReference>
<keyword evidence="3" id="KW-0645">Protease</keyword>
<dbReference type="InterPro" id="IPR001394">
    <property type="entry name" value="Peptidase_C19_UCH"/>
</dbReference>
<dbReference type="GeneID" id="112689643"/>
<dbReference type="SUPFAM" id="SSF54001">
    <property type="entry name" value="Cysteine proteinases"/>
    <property type="match status" value="1"/>
</dbReference>
<dbReference type="SUPFAM" id="SSF52821">
    <property type="entry name" value="Rhodanese/Cell cycle control phosphatase"/>
    <property type="match status" value="1"/>
</dbReference>
<dbReference type="InterPro" id="IPR050185">
    <property type="entry name" value="Ub_carboxyl-term_hydrolase"/>
</dbReference>
<feature type="domain" description="USP" evidence="5">
    <location>
        <begin position="466"/>
        <end position="784"/>
    </location>
</feature>
<accession>A0A8B8G8P5</accession>
<dbReference type="Gene3D" id="1.20.58.80">
    <property type="entry name" value="Phosphotransferase system, lactose/cellobiose-type IIA subunit"/>
    <property type="match status" value="1"/>
</dbReference>
<evidence type="ECO:0000256" key="2">
    <source>
        <dbReference type="ARBA" id="ARBA00009085"/>
    </source>
</evidence>
<comment type="catalytic activity">
    <reaction evidence="1 3">
        <text>Thiol-dependent hydrolysis of ester, thioester, amide, peptide and isopeptide bonds formed by the C-terminal Gly of ubiquitin (a 76-residue protein attached to proteins as an intracellular targeting signal).</text>
        <dbReference type="EC" id="3.4.19.12"/>
    </reaction>
</comment>
<dbReference type="EC" id="3.4.19.12" evidence="3"/>
<keyword evidence="3" id="KW-0788">Thiol protease</keyword>
<dbReference type="PANTHER" id="PTHR21646:SF46">
    <property type="entry name" value="UBIQUITIN CARBOXYL-TERMINAL HYDROLASE"/>
    <property type="match status" value="1"/>
</dbReference>
<dbReference type="RefSeq" id="XP_025419233.1">
    <property type="nucleotide sequence ID" value="XM_025563448.1"/>
</dbReference>
<proteinExistence type="inferred from homology"/>
<reference evidence="7" key="1">
    <citation type="submission" date="2025-08" db="UniProtKB">
        <authorList>
            <consortium name="RefSeq"/>
        </authorList>
    </citation>
    <scope>IDENTIFICATION</scope>
    <source>
        <tissue evidence="7">Whole body</tissue>
    </source>
</reference>
<dbReference type="InterPro" id="IPR036873">
    <property type="entry name" value="Rhodanese-like_dom_sf"/>
</dbReference>
<keyword evidence="6" id="KW-1185">Reference proteome</keyword>
<dbReference type="AlphaFoldDB" id="A0A8B8G8P5"/>
<evidence type="ECO:0000259" key="5">
    <source>
        <dbReference type="PROSITE" id="PS50235"/>
    </source>
</evidence>
<dbReference type="Gene3D" id="3.40.250.10">
    <property type="entry name" value="Rhodanese-like domain"/>
    <property type="match status" value="1"/>
</dbReference>
<evidence type="ECO:0000256" key="1">
    <source>
        <dbReference type="ARBA" id="ARBA00000707"/>
    </source>
</evidence>
<dbReference type="Proteomes" id="UP000694846">
    <property type="component" value="Unplaced"/>
</dbReference>
<dbReference type="OrthoDB" id="292964at2759"/>
<keyword evidence="3" id="KW-0833">Ubl conjugation pathway</keyword>
<dbReference type="Pfam" id="PF00443">
    <property type="entry name" value="UCH"/>
    <property type="match status" value="1"/>
</dbReference>
<evidence type="ECO:0000256" key="4">
    <source>
        <dbReference type="SAM" id="MobiDB-lite"/>
    </source>
</evidence>
<dbReference type="GO" id="GO:0016579">
    <property type="term" value="P:protein deubiquitination"/>
    <property type="evidence" value="ECO:0007669"/>
    <property type="project" value="InterPro"/>
</dbReference>
<dbReference type="InterPro" id="IPR015063">
    <property type="entry name" value="USP8_dimer"/>
</dbReference>
<dbReference type="PROSITE" id="PS50235">
    <property type="entry name" value="USP_3"/>
    <property type="match status" value="1"/>
</dbReference>
<feature type="compositionally biased region" description="Basic and acidic residues" evidence="4">
    <location>
        <begin position="109"/>
        <end position="118"/>
    </location>
</feature>
<keyword evidence="3" id="KW-0378">Hydrolase</keyword>
<evidence type="ECO:0000313" key="6">
    <source>
        <dbReference type="Proteomes" id="UP000694846"/>
    </source>
</evidence>
<comment type="similarity">
    <text evidence="2 3">Belongs to the peptidase C19 family.</text>
</comment>
<dbReference type="PROSITE" id="PS00973">
    <property type="entry name" value="USP_2"/>
    <property type="match status" value="1"/>
</dbReference>